<gene>
    <name evidence="2" type="ORF">RISW2_22965</name>
</gene>
<organism evidence="2 3">
    <name type="scientific">Roseivivax isoporae LMG 25204</name>
    <dbReference type="NCBI Taxonomy" id="1449351"/>
    <lineage>
        <taxon>Bacteria</taxon>
        <taxon>Pseudomonadati</taxon>
        <taxon>Pseudomonadota</taxon>
        <taxon>Alphaproteobacteria</taxon>
        <taxon>Rhodobacterales</taxon>
        <taxon>Roseobacteraceae</taxon>
        <taxon>Roseivivax</taxon>
    </lineage>
</organism>
<evidence type="ECO:0000313" key="2">
    <source>
        <dbReference type="EMBL" id="ETX26531.1"/>
    </source>
</evidence>
<dbReference type="Pfam" id="PF01936">
    <property type="entry name" value="NYN"/>
    <property type="match status" value="1"/>
</dbReference>
<proteinExistence type="predicted"/>
<dbReference type="STRING" id="1449351.RISW2_22965"/>
<protein>
    <recommendedName>
        <fullName evidence="1">NYN domain-containing protein</fullName>
    </recommendedName>
</protein>
<dbReference type="Proteomes" id="UP000023430">
    <property type="component" value="Unassembled WGS sequence"/>
</dbReference>
<dbReference type="EMBL" id="JAME01000084">
    <property type="protein sequence ID" value="ETX26531.1"/>
    <property type="molecule type" value="Genomic_DNA"/>
</dbReference>
<keyword evidence="3" id="KW-1185">Reference proteome</keyword>
<dbReference type="GO" id="GO:0004540">
    <property type="term" value="F:RNA nuclease activity"/>
    <property type="evidence" value="ECO:0007669"/>
    <property type="project" value="InterPro"/>
</dbReference>
<dbReference type="InterPro" id="IPR021139">
    <property type="entry name" value="NYN"/>
</dbReference>
<dbReference type="RefSeq" id="WP_051492356.1">
    <property type="nucleotide sequence ID" value="NZ_JAME01000084.1"/>
</dbReference>
<evidence type="ECO:0000259" key="1">
    <source>
        <dbReference type="Pfam" id="PF01936"/>
    </source>
</evidence>
<name>X7F389_9RHOB</name>
<feature type="domain" description="NYN" evidence="1">
    <location>
        <begin position="102"/>
        <end position="150"/>
    </location>
</feature>
<dbReference type="eggNOG" id="COG1432">
    <property type="taxonomic scope" value="Bacteria"/>
</dbReference>
<dbReference type="AlphaFoldDB" id="X7F389"/>
<reference evidence="2 3" key="1">
    <citation type="submission" date="2014-01" db="EMBL/GenBank/DDBJ databases">
        <title>Roseivivax isoporae LMG 25204 Genome Sequencing.</title>
        <authorList>
            <person name="Lai Q."/>
            <person name="Li G."/>
            <person name="Shao Z."/>
        </authorList>
    </citation>
    <scope>NUCLEOTIDE SEQUENCE [LARGE SCALE GENOMIC DNA]</scope>
    <source>
        <strain evidence="2 3">LMG 25204</strain>
    </source>
</reference>
<dbReference type="Gene3D" id="3.40.50.1010">
    <property type="entry name" value="5'-nuclease"/>
    <property type="match status" value="1"/>
</dbReference>
<accession>X7F389</accession>
<dbReference type="CDD" id="cd18722">
    <property type="entry name" value="PIN_NicB-like"/>
    <property type="match status" value="1"/>
</dbReference>
<sequence>METDPNRIDELHRIFFYDCPPLSKRIHQPVSGRAVNLAQTEQAVFRHALHDALRRQHKVPLSLGHLDEKNAEWALRPGVLKSLLRGDRIWTNLTDDDFPYYARQKVVDLKIGVDIALLAEKKLVDRIVLMAGDSDFVPASKHARREGLDIVLDAL</sequence>
<evidence type="ECO:0000313" key="3">
    <source>
        <dbReference type="Proteomes" id="UP000023430"/>
    </source>
</evidence>
<comment type="caution">
    <text evidence="2">The sequence shown here is derived from an EMBL/GenBank/DDBJ whole genome shotgun (WGS) entry which is preliminary data.</text>
</comment>
<dbReference type="PATRIC" id="fig|1449351.3.peg.4566"/>